<dbReference type="NCBIfam" id="NF041886">
    <property type="entry name" value="Rmf_CrpP_fam"/>
    <property type="match status" value="1"/>
</dbReference>
<comment type="caution">
    <text evidence="4">The sequence shown here is derived from an EMBL/GenBank/DDBJ whole genome shotgun (WGS) entry which is preliminary data.</text>
</comment>
<evidence type="ECO:0000313" key="4">
    <source>
        <dbReference type="EMBL" id="MEY1661759.1"/>
    </source>
</evidence>
<dbReference type="RefSeq" id="WP_369455008.1">
    <property type="nucleotide sequence ID" value="NZ_JBGCUO010000001.1"/>
</dbReference>
<comment type="subcellular location">
    <subcellularLocation>
        <location evidence="3">Cytoplasm</location>
    </subcellularLocation>
</comment>
<proteinExistence type="inferred from homology"/>
<evidence type="ECO:0000256" key="3">
    <source>
        <dbReference type="HAMAP-Rule" id="MF_00919"/>
    </source>
</evidence>
<dbReference type="EMBL" id="JBGCUO010000001">
    <property type="protein sequence ID" value="MEY1661759.1"/>
    <property type="molecule type" value="Genomic_DNA"/>
</dbReference>
<sequence>MKRQKRDRVSRAFSRGYHAGLSGKSQDLCPFDALDHRASWINGWREGRTDHLHGYRGIASIQHLKV</sequence>
<reference evidence="4 5" key="1">
    <citation type="submission" date="2024-07" db="EMBL/GenBank/DDBJ databases">
        <authorList>
            <person name="Ren Q."/>
        </authorList>
    </citation>
    <scope>NUCLEOTIDE SEQUENCE [LARGE SCALE GENOMIC DNA]</scope>
    <source>
        <strain evidence="4 5">REN37</strain>
    </source>
</reference>
<organism evidence="4 5">
    <name type="scientific">Isoalcanivorax beigongshangi</name>
    <dbReference type="NCBI Taxonomy" id="3238810"/>
    <lineage>
        <taxon>Bacteria</taxon>
        <taxon>Pseudomonadati</taxon>
        <taxon>Pseudomonadota</taxon>
        <taxon>Gammaproteobacteria</taxon>
        <taxon>Oceanospirillales</taxon>
        <taxon>Alcanivoracaceae</taxon>
        <taxon>Isoalcanivorax</taxon>
    </lineage>
</organism>
<keyword evidence="2 3" id="KW-0810">Translation regulation</keyword>
<gene>
    <name evidence="3 4" type="primary">rmf</name>
    <name evidence="4" type="ORF">AB5I84_06315</name>
</gene>
<evidence type="ECO:0000256" key="2">
    <source>
        <dbReference type="ARBA" id="ARBA00022845"/>
    </source>
</evidence>
<keyword evidence="5" id="KW-1185">Reference proteome</keyword>
<dbReference type="Proteomes" id="UP001562065">
    <property type="component" value="Unassembled WGS sequence"/>
</dbReference>
<comment type="similarity">
    <text evidence="3">Belongs to the ribosome modulation factor family.</text>
</comment>
<dbReference type="NCBIfam" id="NF011162">
    <property type="entry name" value="PRK14563.1"/>
    <property type="match status" value="1"/>
</dbReference>
<protein>
    <recommendedName>
        <fullName evidence="3">Ribosome modulation factor</fullName>
        <shortName evidence="3">RMF</shortName>
    </recommendedName>
</protein>
<keyword evidence="1 3" id="KW-0963">Cytoplasm</keyword>
<evidence type="ECO:0000313" key="5">
    <source>
        <dbReference type="Proteomes" id="UP001562065"/>
    </source>
</evidence>
<comment type="function">
    <text evidence="3">During stationary phase, converts 70S ribosomes to an inactive dimeric form (100S ribosomes).</text>
</comment>
<evidence type="ECO:0000256" key="1">
    <source>
        <dbReference type="ARBA" id="ARBA00022490"/>
    </source>
</evidence>
<dbReference type="InterPro" id="IPR007040">
    <property type="entry name" value="Ribosome_modulation_factor"/>
</dbReference>
<dbReference type="Pfam" id="PF04957">
    <property type="entry name" value="RMF"/>
    <property type="match status" value="1"/>
</dbReference>
<accession>A0ABV4AGC9</accession>
<name>A0ABV4AGC9_9GAMM</name>
<dbReference type="HAMAP" id="MF_00919">
    <property type="entry name" value="RMF"/>
    <property type="match status" value="1"/>
</dbReference>
<dbReference type="Gene3D" id="1.10.10.620">
    <property type="entry name" value="ribosome modulation factor like domain"/>
    <property type="match status" value="1"/>
</dbReference>
<dbReference type="InterPro" id="IPR023200">
    <property type="entry name" value="RMF_sf"/>
</dbReference>